<dbReference type="EMBL" id="JAAKZG010000007">
    <property type="protein sequence ID" value="NGN43044.1"/>
    <property type="molecule type" value="Genomic_DNA"/>
</dbReference>
<reference evidence="1 2" key="1">
    <citation type="submission" date="2020-02" db="EMBL/GenBank/DDBJ databases">
        <title>Genome sequence of the type strain CGMCC 1.15528 of Mesorhizobium zhangyense.</title>
        <authorList>
            <person name="Gao J."/>
            <person name="Sun J."/>
        </authorList>
    </citation>
    <scope>NUCLEOTIDE SEQUENCE [LARGE SCALE GENOMIC DNA]</scope>
    <source>
        <strain evidence="1 2">CGMCC 1.15528</strain>
    </source>
</reference>
<comment type="caution">
    <text evidence="1">The sequence shown here is derived from an EMBL/GenBank/DDBJ whole genome shotgun (WGS) entry which is preliminary data.</text>
</comment>
<dbReference type="InterPro" id="IPR011008">
    <property type="entry name" value="Dimeric_a/b-barrel"/>
</dbReference>
<sequence length="107" mass="11910">MEKKAYKFVVLTNAVEGRDGEFNDWYSSTHVPDVLAVPGIVKAERFELAEVQRSALPLPYRYLAIYEIETDDLKSVSDEIGKRAGTDAMVLSSAMALEKLAAIFKPL</sequence>
<dbReference type="SUPFAM" id="SSF54909">
    <property type="entry name" value="Dimeric alpha+beta barrel"/>
    <property type="match status" value="1"/>
</dbReference>
<proteinExistence type="predicted"/>
<keyword evidence="2" id="KW-1185">Reference proteome</keyword>
<organism evidence="1 2">
    <name type="scientific">Mesorhizobium zhangyense</name>
    <dbReference type="NCBI Taxonomy" id="1776730"/>
    <lineage>
        <taxon>Bacteria</taxon>
        <taxon>Pseudomonadati</taxon>
        <taxon>Pseudomonadota</taxon>
        <taxon>Alphaproteobacteria</taxon>
        <taxon>Hyphomicrobiales</taxon>
        <taxon>Phyllobacteriaceae</taxon>
        <taxon>Mesorhizobium</taxon>
    </lineage>
</organism>
<gene>
    <name evidence="1" type="ORF">G6N74_18395</name>
</gene>
<dbReference type="RefSeq" id="WP_165119400.1">
    <property type="nucleotide sequence ID" value="NZ_JAAKZG010000007.1"/>
</dbReference>
<dbReference type="Gene3D" id="3.30.70.100">
    <property type="match status" value="1"/>
</dbReference>
<evidence type="ECO:0000313" key="2">
    <source>
        <dbReference type="Proteomes" id="UP000481252"/>
    </source>
</evidence>
<accession>A0A7C9V8I3</accession>
<evidence type="ECO:0000313" key="1">
    <source>
        <dbReference type="EMBL" id="NGN43044.1"/>
    </source>
</evidence>
<dbReference type="AlphaFoldDB" id="A0A7C9V8I3"/>
<protein>
    <recommendedName>
        <fullName evidence="3">DUF4286 family protein</fullName>
    </recommendedName>
</protein>
<dbReference type="Proteomes" id="UP000481252">
    <property type="component" value="Unassembled WGS sequence"/>
</dbReference>
<name>A0A7C9V8I3_9HYPH</name>
<evidence type="ECO:0008006" key="3">
    <source>
        <dbReference type="Google" id="ProtNLM"/>
    </source>
</evidence>